<dbReference type="InterPro" id="IPR009273">
    <property type="entry name" value="DUF930"/>
</dbReference>
<proteinExistence type="predicted"/>
<evidence type="ECO:0000313" key="2">
    <source>
        <dbReference type="Proteomes" id="UP000325684"/>
    </source>
</evidence>
<comment type="caution">
    <text evidence="1">The sequence shown here is derived from an EMBL/GenBank/DDBJ whole genome shotgun (WGS) entry which is preliminary data.</text>
</comment>
<dbReference type="EMBL" id="VCMV01000014">
    <property type="protein sequence ID" value="KAB0267134.1"/>
    <property type="molecule type" value="Genomic_DNA"/>
</dbReference>
<dbReference type="Pfam" id="PF06059">
    <property type="entry name" value="DUF930"/>
    <property type="match status" value="1"/>
</dbReference>
<dbReference type="OrthoDB" id="9804158at2"/>
<protein>
    <submittedName>
        <fullName evidence="1">DUF930 domain-containing protein</fullName>
    </submittedName>
</protein>
<dbReference type="AlphaFoldDB" id="A0A5N3PBT3"/>
<dbReference type="Proteomes" id="UP000325684">
    <property type="component" value="Unassembled WGS sequence"/>
</dbReference>
<organism evidence="1 2">
    <name type="scientific">Microvirga brassicacearum</name>
    <dbReference type="NCBI Taxonomy" id="2580413"/>
    <lineage>
        <taxon>Bacteria</taxon>
        <taxon>Pseudomonadati</taxon>
        <taxon>Pseudomonadota</taxon>
        <taxon>Alphaproteobacteria</taxon>
        <taxon>Hyphomicrobiales</taxon>
        <taxon>Methylobacteriaceae</taxon>
        <taxon>Microvirga</taxon>
    </lineage>
</organism>
<reference evidence="1 2" key="1">
    <citation type="journal article" date="2019" name="Microorganisms">
        <title>Genome Insights into the Novel Species Microvirga brassicacearum, a Rapeseed Endophyte with Biotechnological Potential.</title>
        <authorList>
            <person name="Jimenez-Gomez A."/>
            <person name="Saati-Santamaria Z."/>
            <person name="Igual J.M."/>
            <person name="Rivas R."/>
            <person name="Mateos P.F."/>
            <person name="Garcia-Fraile P."/>
        </authorList>
    </citation>
    <scope>NUCLEOTIDE SEQUENCE [LARGE SCALE GENOMIC DNA]</scope>
    <source>
        <strain evidence="1 2">CDVBN77</strain>
    </source>
</reference>
<sequence>MEKSLDRLEPVTRMMEICGIKAGEELRRERAYKAVNRVVVDAIEAPEIDNNVVAGTGGAFRHKGHWYQLQFECTLTEDQRSAVSVDFVVGDEIPEAQWEDYGLWK</sequence>
<keyword evidence="2" id="KW-1185">Reference proteome</keyword>
<accession>A0A5N3PBT3</accession>
<evidence type="ECO:0000313" key="1">
    <source>
        <dbReference type="EMBL" id="KAB0267134.1"/>
    </source>
</evidence>
<gene>
    <name evidence="1" type="ORF">FEZ63_11630</name>
</gene>
<name>A0A5N3PBT3_9HYPH</name>